<accession>A0A919YMT4</accession>
<gene>
    <name evidence="1" type="ORF">J40TS1_29990</name>
</gene>
<sequence length="64" mass="7705">MKCTMPGRANGRRLFYNRLRLFRRDKTENKGVGELSSLSRQFFNFEHGEKAYENPEYSMEFDTF</sequence>
<organism evidence="1 2">
    <name type="scientific">Paenibacillus montaniterrae</name>
    <dbReference type="NCBI Taxonomy" id="429341"/>
    <lineage>
        <taxon>Bacteria</taxon>
        <taxon>Bacillati</taxon>
        <taxon>Bacillota</taxon>
        <taxon>Bacilli</taxon>
        <taxon>Bacillales</taxon>
        <taxon>Paenibacillaceae</taxon>
        <taxon>Paenibacillus</taxon>
    </lineage>
</organism>
<protein>
    <submittedName>
        <fullName evidence="1">Uncharacterized protein</fullName>
    </submittedName>
</protein>
<evidence type="ECO:0000313" key="1">
    <source>
        <dbReference type="EMBL" id="GIP17357.1"/>
    </source>
</evidence>
<dbReference type="AlphaFoldDB" id="A0A919YMT4"/>
<dbReference type="EMBL" id="BOSE01000005">
    <property type="protein sequence ID" value="GIP17357.1"/>
    <property type="molecule type" value="Genomic_DNA"/>
</dbReference>
<name>A0A919YMT4_9BACL</name>
<proteinExistence type="predicted"/>
<evidence type="ECO:0000313" key="2">
    <source>
        <dbReference type="Proteomes" id="UP000683139"/>
    </source>
</evidence>
<keyword evidence="2" id="KW-1185">Reference proteome</keyword>
<comment type="caution">
    <text evidence="1">The sequence shown here is derived from an EMBL/GenBank/DDBJ whole genome shotgun (WGS) entry which is preliminary data.</text>
</comment>
<dbReference type="Proteomes" id="UP000683139">
    <property type="component" value="Unassembled WGS sequence"/>
</dbReference>
<reference evidence="1" key="1">
    <citation type="submission" date="2021-03" db="EMBL/GenBank/DDBJ databases">
        <title>Antimicrobial resistance genes in bacteria isolated from Japanese honey, and their potential for conferring macrolide and lincosamide resistance in the American foulbrood pathogen Paenibacillus larvae.</title>
        <authorList>
            <person name="Okamoto M."/>
            <person name="Kumagai M."/>
            <person name="Kanamori H."/>
            <person name="Takamatsu D."/>
        </authorList>
    </citation>
    <scope>NUCLEOTIDE SEQUENCE</scope>
    <source>
        <strain evidence="1">J40TS1</strain>
    </source>
</reference>